<sequence>MNPNQIGINPTVLLDIRTTPLVSNVISTSLHLQPQTKMDPPAYTPSNENETLPEAILTLSGASITAEIDGQEEQQRPAYQLSRDILSPAPNNHSSSSSSSSSISFHRIESTSRHIPKDQKGTPETAPKTNIFYLAHPPCSPIRTKTHQPAYYATCLPTSKPVGNIQLTPAKAPLHLPQKPEFKALLSPGRTYADQPLFNEDPAQREVLFHAKPKLKGLRAQYRWMGHDGAVVALEESSSGAGGKGEKRKLHVLVPLSRALRDALAATWMLRVWYERMESSEARREALESMIPPEAYMNSFADPKLGKRAGALGGLAAGGGA</sequence>
<reference evidence="3" key="1">
    <citation type="submission" date="2017-12" db="EMBL/GenBank/DDBJ databases">
        <authorList>
            <consortium name="DOE Joint Genome Institute"/>
            <person name="Mondo S.J."/>
            <person name="Kjaerbolling I."/>
            <person name="Vesth T.C."/>
            <person name="Frisvad J.C."/>
            <person name="Nybo J.L."/>
            <person name="Theobald S."/>
            <person name="Kuo A."/>
            <person name="Bowyer P."/>
            <person name="Matsuda Y."/>
            <person name="Lyhne E.K."/>
            <person name="Kogle M.E."/>
            <person name="Clum A."/>
            <person name="Lipzen A."/>
            <person name="Salamov A."/>
            <person name="Ngan C.Y."/>
            <person name="Daum C."/>
            <person name="Chiniquy J."/>
            <person name="Barry K."/>
            <person name="LaButti K."/>
            <person name="Haridas S."/>
            <person name="Simmons B.A."/>
            <person name="Magnuson J.K."/>
            <person name="Mortensen U.H."/>
            <person name="Larsen T.O."/>
            <person name="Grigoriev I.V."/>
            <person name="Baker S.E."/>
            <person name="Andersen M.R."/>
            <person name="Nordberg H.P."/>
            <person name="Cantor M.N."/>
            <person name="Hua S.X."/>
        </authorList>
    </citation>
    <scope>NUCLEOTIDE SEQUENCE [LARGE SCALE GENOMIC DNA]</scope>
    <source>
        <strain evidence="3">IBT 19404</strain>
    </source>
</reference>
<evidence type="ECO:0000313" key="3">
    <source>
        <dbReference type="Proteomes" id="UP000235023"/>
    </source>
</evidence>
<feature type="region of interest" description="Disordered" evidence="1">
    <location>
        <begin position="85"/>
        <end position="126"/>
    </location>
</feature>
<evidence type="ECO:0000256" key="1">
    <source>
        <dbReference type="SAM" id="MobiDB-lite"/>
    </source>
</evidence>
<feature type="compositionally biased region" description="Low complexity" evidence="1">
    <location>
        <begin position="94"/>
        <end position="104"/>
    </location>
</feature>
<dbReference type="EMBL" id="KZ559535">
    <property type="protein sequence ID" value="PLN81571.1"/>
    <property type="molecule type" value="Genomic_DNA"/>
</dbReference>
<dbReference type="Proteomes" id="UP000235023">
    <property type="component" value="Unassembled WGS sequence"/>
</dbReference>
<name>A0A2J5HVY5_9EURO</name>
<keyword evidence="3" id="KW-1185">Reference proteome</keyword>
<accession>A0A2J5HVY5</accession>
<feature type="compositionally biased region" description="Basic and acidic residues" evidence="1">
    <location>
        <begin position="106"/>
        <end position="121"/>
    </location>
</feature>
<dbReference type="OrthoDB" id="5207784at2759"/>
<protein>
    <submittedName>
        <fullName evidence="2">Uncharacterized protein</fullName>
    </submittedName>
</protein>
<proteinExistence type="predicted"/>
<organism evidence="2 3">
    <name type="scientific">Aspergillus taichungensis</name>
    <dbReference type="NCBI Taxonomy" id="482145"/>
    <lineage>
        <taxon>Eukaryota</taxon>
        <taxon>Fungi</taxon>
        <taxon>Dikarya</taxon>
        <taxon>Ascomycota</taxon>
        <taxon>Pezizomycotina</taxon>
        <taxon>Eurotiomycetes</taxon>
        <taxon>Eurotiomycetidae</taxon>
        <taxon>Eurotiales</taxon>
        <taxon>Aspergillaceae</taxon>
        <taxon>Aspergillus</taxon>
        <taxon>Aspergillus subgen. Circumdati</taxon>
    </lineage>
</organism>
<evidence type="ECO:0000313" key="2">
    <source>
        <dbReference type="EMBL" id="PLN81571.1"/>
    </source>
</evidence>
<gene>
    <name evidence="2" type="ORF">BDW42DRAFT_168579</name>
</gene>
<dbReference type="AlphaFoldDB" id="A0A2J5HVY5"/>